<dbReference type="AlphaFoldDB" id="A0A1B6ICN2"/>
<name>A0A1B6ICN2_9HEMI</name>
<reference evidence="2" key="1">
    <citation type="submission" date="2015-11" db="EMBL/GenBank/DDBJ databases">
        <title>De novo transcriptome assembly of four potential Pierce s Disease insect vectors from Arizona vineyards.</title>
        <authorList>
            <person name="Tassone E.E."/>
        </authorList>
    </citation>
    <scope>NUCLEOTIDE SEQUENCE</scope>
</reference>
<protein>
    <submittedName>
        <fullName evidence="2">Uncharacterized protein</fullName>
    </submittedName>
</protein>
<feature type="non-terminal residue" evidence="2">
    <location>
        <position position="169"/>
    </location>
</feature>
<feature type="non-terminal residue" evidence="2">
    <location>
        <position position="1"/>
    </location>
</feature>
<organism evidence="2">
    <name type="scientific">Homalodisca liturata</name>
    <dbReference type="NCBI Taxonomy" id="320908"/>
    <lineage>
        <taxon>Eukaryota</taxon>
        <taxon>Metazoa</taxon>
        <taxon>Ecdysozoa</taxon>
        <taxon>Arthropoda</taxon>
        <taxon>Hexapoda</taxon>
        <taxon>Insecta</taxon>
        <taxon>Pterygota</taxon>
        <taxon>Neoptera</taxon>
        <taxon>Paraneoptera</taxon>
        <taxon>Hemiptera</taxon>
        <taxon>Auchenorrhyncha</taxon>
        <taxon>Membracoidea</taxon>
        <taxon>Cicadellidae</taxon>
        <taxon>Cicadellinae</taxon>
        <taxon>Proconiini</taxon>
        <taxon>Homalodisca</taxon>
    </lineage>
</organism>
<proteinExistence type="predicted"/>
<dbReference type="EMBL" id="GECU01023002">
    <property type="protein sequence ID" value="JAS84704.1"/>
    <property type="molecule type" value="Transcribed_RNA"/>
</dbReference>
<evidence type="ECO:0000313" key="2">
    <source>
        <dbReference type="EMBL" id="JAS84704.1"/>
    </source>
</evidence>
<evidence type="ECO:0000256" key="1">
    <source>
        <dbReference type="SAM" id="MobiDB-lite"/>
    </source>
</evidence>
<feature type="region of interest" description="Disordered" evidence="1">
    <location>
        <begin position="83"/>
        <end position="102"/>
    </location>
</feature>
<accession>A0A1B6ICN2</accession>
<gene>
    <name evidence="2" type="ORF">g.3890</name>
</gene>
<sequence length="169" mass="18569">FNTGSKTSKITELENGDTSEVTLSYNEMFTETENIGDSSENKEVFGSSTPETINIFTAVENTSNNKYDNEEFTETGSIVFTENSESEQSGKIEYTPLTGPPLQITSLEEESSVSLREETDESTTSLKNIYDNNHSLEVRGSTDIPNEYLSTVISMGVELPISSSEETNG</sequence>